<dbReference type="Proteomes" id="UP000270094">
    <property type="component" value="Unassembled WGS sequence"/>
</dbReference>
<proteinExistence type="predicted"/>
<evidence type="ECO:0000313" key="2">
    <source>
        <dbReference type="Proteomes" id="UP000270094"/>
    </source>
</evidence>
<sequence length="116" mass="12230">MIGMEEGVNTILEGGRDERSIVTVGPIVPEDGTGMTISIVADGMATEDGMDTMEIDMTAGILYVQEVQTIGAGIPEVVTIFIVQVSEADMKVGILFVEETTGIPEAILVIQVSEAE</sequence>
<keyword evidence="2" id="KW-1185">Reference proteome</keyword>
<evidence type="ECO:0000313" key="1">
    <source>
        <dbReference type="EMBL" id="VDM82357.1"/>
    </source>
</evidence>
<reference evidence="1 2" key="1">
    <citation type="submission" date="2018-11" db="EMBL/GenBank/DDBJ databases">
        <authorList>
            <consortium name="Pathogen Informatics"/>
        </authorList>
    </citation>
    <scope>NUCLEOTIDE SEQUENCE [LARGE SCALE GENOMIC DNA]</scope>
</reference>
<organism evidence="1 2">
    <name type="scientific">Strongylus vulgaris</name>
    <name type="common">Blood worm</name>
    <dbReference type="NCBI Taxonomy" id="40348"/>
    <lineage>
        <taxon>Eukaryota</taxon>
        <taxon>Metazoa</taxon>
        <taxon>Ecdysozoa</taxon>
        <taxon>Nematoda</taxon>
        <taxon>Chromadorea</taxon>
        <taxon>Rhabditida</taxon>
        <taxon>Rhabditina</taxon>
        <taxon>Rhabditomorpha</taxon>
        <taxon>Strongyloidea</taxon>
        <taxon>Strongylidae</taxon>
        <taxon>Strongylus</taxon>
    </lineage>
</organism>
<accession>A0A3P7K1K3</accession>
<gene>
    <name evidence="1" type="ORF">SVUK_LOCUS17355</name>
</gene>
<dbReference type="EMBL" id="UYYB01117242">
    <property type="protein sequence ID" value="VDM82357.1"/>
    <property type="molecule type" value="Genomic_DNA"/>
</dbReference>
<dbReference type="AlphaFoldDB" id="A0A3P7K1K3"/>
<name>A0A3P7K1K3_STRVU</name>
<protein>
    <submittedName>
        <fullName evidence="1">Uncharacterized protein</fullName>
    </submittedName>
</protein>